<dbReference type="EMBL" id="SRLO01000142">
    <property type="protein sequence ID" value="TNN72133.1"/>
    <property type="molecule type" value="Genomic_DNA"/>
</dbReference>
<name>A0A4Z2I4G9_9TELE</name>
<organism evidence="2 3">
    <name type="scientific">Liparis tanakae</name>
    <name type="common">Tanaka's snailfish</name>
    <dbReference type="NCBI Taxonomy" id="230148"/>
    <lineage>
        <taxon>Eukaryota</taxon>
        <taxon>Metazoa</taxon>
        <taxon>Chordata</taxon>
        <taxon>Craniata</taxon>
        <taxon>Vertebrata</taxon>
        <taxon>Euteleostomi</taxon>
        <taxon>Actinopterygii</taxon>
        <taxon>Neopterygii</taxon>
        <taxon>Teleostei</taxon>
        <taxon>Neoteleostei</taxon>
        <taxon>Acanthomorphata</taxon>
        <taxon>Eupercaria</taxon>
        <taxon>Perciformes</taxon>
        <taxon>Cottioidei</taxon>
        <taxon>Cottales</taxon>
        <taxon>Liparidae</taxon>
        <taxon>Liparis</taxon>
    </lineage>
</organism>
<evidence type="ECO:0000313" key="3">
    <source>
        <dbReference type="Proteomes" id="UP000314294"/>
    </source>
</evidence>
<feature type="compositionally biased region" description="Basic and acidic residues" evidence="1">
    <location>
        <begin position="1"/>
        <end position="37"/>
    </location>
</feature>
<keyword evidence="3" id="KW-1185">Reference proteome</keyword>
<evidence type="ECO:0000256" key="1">
    <source>
        <dbReference type="SAM" id="MobiDB-lite"/>
    </source>
</evidence>
<sequence>MGLMRDAGRAADRKREGGAEGHEETTRPPAFLRERYKSQTVQTPVCCPSDTHTCDKGQRPSPDTGGERRFSWTRSVENEPVLFPGVVAPGVGRHFLAPQESVTASRAFVLIGHTVPAFVLASSQRDDALSKQCAFILSFLNNNPEIIKNVHSSFGVVVFAFVGHTVVCSLETLIIYTSSSVASDPQRGGAQSTRSERLSGGLLRCDICLGGVTA</sequence>
<gene>
    <name evidence="2" type="ORF">EYF80_017710</name>
</gene>
<dbReference type="Proteomes" id="UP000314294">
    <property type="component" value="Unassembled WGS sequence"/>
</dbReference>
<dbReference type="AlphaFoldDB" id="A0A4Z2I4G9"/>
<accession>A0A4Z2I4G9</accession>
<proteinExistence type="predicted"/>
<protein>
    <submittedName>
        <fullName evidence="2">Uncharacterized protein</fullName>
    </submittedName>
</protein>
<evidence type="ECO:0000313" key="2">
    <source>
        <dbReference type="EMBL" id="TNN72133.1"/>
    </source>
</evidence>
<reference evidence="2 3" key="1">
    <citation type="submission" date="2019-03" db="EMBL/GenBank/DDBJ databases">
        <title>First draft genome of Liparis tanakae, snailfish: a comprehensive survey of snailfish specific genes.</title>
        <authorList>
            <person name="Kim W."/>
            <person name="Song I."/>
            <person name="Jeong J.-H."/>
            <person name="Kim D."/>
            <person name="Kim S."/>
            <person name="Ryu S."/>
            <person name="Song J.Y."/>
            <person name="Lee S.K."/>
        </authorList>
    </citation>
    <scope>NUCLEOTIDE SEQUENCE [LARGE SCALE GENOMIC DNA]</scope>
    <source>
        <tissue evidence="2">Muscle</tissue>
    </source>
</reference>
<comment type="caution">
    <text evidence="2">The sequence shown here is derived from an EMBL/GenBank/DDBJ whole genome shotgun (WGS) entry which is preliminary data.</text>
</comment>
<feature type="region of interest" description="Disordered" evidence="1">
    <location>
        <begin position="1"/>
        <end position="69"/>
    </location>
</feature>